<dbReference type="Pfam" id="PF10112">
    <property type="entry name" value="Halogen_Hydrol"/>
    <property type="match status" value="1"/>
</dbReference>
<comment type="caution">
    <text evidence="2">The sequence shown here is derived from an EMBL/GenBank/DDBJ whole genome shotgun (WGS) entry which is preliminary data.</text>
</comment>
<accession>A0ABW3E8N5</accession>
<organism evidence="2 3">
    <name type="scientific">Loigolactobacillus binensis</name>
    <dbReference type="NCBI Taxonomy" id="2559922"/>
    <lineage>
        <taxon>Bacteria</taxon>
        <taxon>Bacillati</taxon>
        <taxon>Bacillota</taxon>
        <taxon>Bacilli</taxon>
        <taxon>Lactobacillales</taxon>
        <taxon>Lactobacillaceae</taxon>
        <taxon>Loigolactobacillus</taxon>
    </lineage>
</organism>
<dbReference type="EMBL" id="JBHTIO010000008">
    <property type="protein sequence ID" value="MFD0896531.1"/>
    <property type="molecule type" value="Genomic_DNA"/>
</dbReference>
<keyword evidence="1" id="KW-0472">Membrane</keyword>
<keyword evidence="1" id="KW-1133">Transmembrane helix</keyword>
<feature type="transmembrane region" description="Helical" evidence="1">
    <location>
        <begin position="12"/>
        <end position="33"/>
    </location>
</feature>
<feature type="transmembrane region" description="Helical" evidence="1">
    <location>
        <begin position="54"/>
        <end position="73"/>
    </location>
</feature>
<protein>
    <submittedName>
        <fullName evidence="2">5-bromo-4-chloroindolyl phosphate hydrolysis family protein</fullName>
    </submittedName>
</protein>
<proteinExistence type="predicted"/>
<dbReference type="RefSeq" id="WP_137636916.1">
    <property type="nucleotide sequence ID" value="NZ_BJDN01000004.1"/>
</dbReference>
<keyword evidence="1" id="KW-0812">Transmembrane</keyword>
<name>A0ABW3E8N5_9LACO</name>
<evidence type="ECO:0000256" key="1">
    <source>
        <dbReference type="SAM" id="Phobius"/>
    </source>
</evidence>
<sequence length="276" mass="30928">MPNPVQAPRRLSLWFLTIGTAILTIVATLSPAYSLQFYFLTILILQLFFNGRRAWLLYAPLLTLVAIPLNILASGTADARIYSELNILSMLGLLLLGGLSEVIIKLVQQRQVKTYAPQINQASDEGQLFFSDAALHAAGLSDPESNFFKKQVRKHYQQVQLLADLQPQAQVLIPNFNADLALIQQLFRELVNAPQQMLKIDDFLYQHLPDYVNLVDGLLNMANNSVQTAADKAMLAATKEKLATFHELFAADYLLVTETERQHLQQDLTTSTSKRS</sequence>
<evidence type="ECO:0000313" key="3">
    <source>
        <dbReference type="Proteomes" id="UP001597104"/>
    </source>
</evidence>
<dbReference type="Proteomes" id="UP001597104">
    <property type="component" value="Unassembled WGS sequence"/>
</dbReference>
<gene>
    <name evidence="2" type="ORF">ACFQZ7_02085</name>
</gene>
<dbReference type="InterPro" id="IPR018770">
    <property type="entry name" value="ChloroindolylP_hydrolase"/>
</dbReference>
<keyword evidence="3" id="KW-1185">Reference proteome</keyword>
<reference evidence="3" key="1">
    <citation type="journal article" date="2019" name="Int. J. Syst. Evol. Microbiol.">
        <title>The Global Catalogue of Microorganisms (GCM) 10K type strain sequencing project: providing services to taxonomists for standard genome sequencing and annotation.</title>
        <authorList>
            <consortium name="The Broad Institute Genomics Platform"/>
            <consortium name="The Broad Institute Genome Sequencing Center for Infectious Disease"/>
            <person name="Wu L."/>
            <person name="Ma J."/>
        </authorList>
    </citation>
    <scope>NUCLEOTIDE SEQUENCE [LARGE SCALE GENOMIC DNA]</scope>
    <source>
        <strain evidence="3">CCM 8925</strain>
    </source>
</reference>
<evidence type="ECO:0000313" key="2">
    <source>
        <dbReference type="EMBL" id="MFD0896531.1"/>
    </source>
</evidence>
<feature type="transmembrane region" description="Helical" evidence="1">
    <location>
        <begin position="85"/>
        <end position="104"/>
    </location>
</feature>